<dbReference type="Pfam" id="PF13657">
    <property type="entry name" value="Couple_hipA"/>
    <property type="match status" value="1"/>
</dbReference>
<dbReference type="InterPro" id="IPR012893">
    <property type="entry name" value="HipA-like_C"/>
</dbReference>
<comment type="similarity">
    <text evidence="1">Belongs to the HipA Ser/Thr kinase family.</text>
</comment>
<dbReference type="InterPro" id="IPR017508">
    <property type="entry name" value="HipA_N1"/>
</dbReference>
<organism evidence="6 7">
    <name type="scientific">Termitidicoccus mucosus</name>
    <dbReference type="NCBI Taxonomy" id="1184151"/>
    <lineage>
        <taxon>Bacteria</taxon>
        <taxon>Pseudomonadati</taxon>
        <taxon>Verrucomicrobiota</taxon>
        <taxon>Opitutia</taxon>
        <taxon>Opitutales</taxon>
        <taxon>Opitutaceae</taxon>
        <taxon>Termitidicoccus</taxon>
    </lineage>
</organism>
<evidence type="ECO:0000313" key="7">
    <source>
        <dbReference type="Proteomes" id="UP000078486"/>
    </source>
</evidence>
<accession>A0A178IQM4</accession>
<name>A0A178IQM4_9BACT</name>
<dbReference type="RefSeq" id="WP_068768722.1">
    <property type="nucleotide sequence ID" value="NZ_CP109796.1"/>
</dbReference>
<keyword evidence="2" id="KW-0808">Transferase</keyword>
<gene>
    <name evidence="6" type="ORF">AW736_02595</name>
</gene>
<comment type="caution">
    <text evidence="6">The sequence shown here is derived from an EMBL/GenBank/DDBJ whole genome shotgun (WGS) entry which is preliminary data.</text>
</comment>
<dbReference type="EMBL" id="LRRQ01000023">
    <property type="protein sequence ID" value="OAM91546.1"/>
    <property type="molecule type" value="Genomic_DNA"/>
</dbReference>
<dbReference type="Gene3D" id="1.10.1070.20">
    <property type="match status" value="1"/>
</dbReference>
<keyword evidence="7" id="KW-1185">Reference proteome</keyword>
<dbReference type="OrthoDB" id="9805913at2"/>
<evidence type="ECO:0000256" key="2">
    <source>
        <dbReference type="ARBA" id="ARBA00022679"/>
    </source>
</evidence>
<evidence type="ECO:0000313" key="6">
    <source>
        <dbReference type="EMBL" id="OAM91546.1"/>
    </source>
</evidence>
<feature type="domain" description="HipA-like C-terminal" evidence="4">
    <location>
        <begin position="160"/>
        <end position="382"/>
    </location>
</feature>
<dbReference type="PANTHER" id="PTHR37419:SF8">
    <property type="entry name" value="TOXIN YJJJ"/>
    <property type="match status" value="1"/>
</dbReference>
<dbReference type="InterPro" id="IPR052028">
    <property type="entry name" value="HipA_Ser/Thr_kinase"/>
</dbReference>
<dbReference type="STRING" id="1184151.AW736_02595"/>
<reference evidence="6 7" key="1">
    <citation type="submission" date="2016-01" db="EMBL/GenBank/DDBJ databases">
        <title>High potential of lignocellulose degradation of a new Verrucomicrobia species.</title>
        <authorList>
            <person name="Wang Y."/>
            <person name="Shi Y."/>
            <person name="Qiu Z."/>
            <person name="Liu S."/>
            <person name="Yang H."/>
        </authorList>
    </citation>
    <scope>NUCLEOTIDE SEQUENCE [LARGE SCALE GENOMIC DNA]</scope>
    <source>
        <strain evidence="6 7">TSB47</strain>
    </source>
</reference>
<dbReference type="GO" id="GO:0004674">
    <property type="term" value="F:protein serine/threonine kinase activity"/>
    <property type="evidence" value="ECO:0007669"/>
    <property type="project" value="TreeGrafter"/>
</dbReference>
<evidence type="ECO:0000256" key="1">
    <source>
        <dbReference type="ARBA" id="ARBA00010164"/>
    </source>
</evidence>
<dbReference type="Proteomes" id="UP000078486">
    <property type="component" value="Unassembled WGS sequence"/>
</dbReference>
<sequence length="415" mass="45295">MNLKVTLHEKTVGQLADDPASGRIYFQYDKNWPSSGLEISPLQLPSARQAPYTHPDPAFSGLPGVFADSLPDYWGQSLLDLRLKEAGINPETASPLIRLGYIGASGIGALEYHPVIDSLSSLSQAVTLAQVDREASFLQDGRPAAGHPAATLALFHSGCSAGGAKPKVLAALLPDGNLRIGTDIPDGAQGWLIKLSTVPFENKDSRQEGRLEYAYSLMANASGVEMSDTRLFEIDAPKGKRGLFGIRRFDRDGSRKIHTHSLSGLLHQSHLLCSYEDLAKVAHRLTRDHGTLAAIFRRICFNVLARNCDDHGKNFSFTMNETGRWTLSPAFDLTHSPGPNKMGVHAMTVQGTRTPSRNDLLRFASEFQIKDAAAVLGQVHHAIGRWPEFAQQSGLKESIADRLALEFGKAFRDFS</sequence>
<dbReference type="PANTHER" id="PTHR37419">
    <property type="entry name" value="SERINE/THREONINE-PROTEIN KINASE TOXIN HIPA"/>
    <property type="match status" value="1"/>
</dbReference>
<evidence type="ECO:0008006" key="8">
    <source>
        <dbReference type="Google" id="ProtNLM"/>
    </source>
</evidence>
<evidence type="ECO:0000259" key="5">
    <source>
        <dbReference type="Pfam" id="PF13657"/>
    </source>
</evidence>
<keyword evidence="3" id="KW-0418">Kinase</keyword>
<dbReference type="Pfam" id="PF07804">
    <property type="entry name" value="HipA_C"/>
    <property type="match status" value="1"/>
</dbReference>
<dbReference type="GO" id="GO:0005829">
    <property type="term" value="C:cytosol"/>
    <property type="evidence" value="ECO:0007669"/>
    <property type="project" value="TreeGrafter"/>
</dbReference>
<evidence type="ECO:0000259" key="4">
    <source>
        <dbReference type="Pfam" id="PF07804"/>
    </source>
</evidence>
<dbReference type="AlphaFoldDB" id="A0A178IQM4"/>
<feature type="domain" description="HipA N-terminal subdomain 1" evidence="5">
    <location>
        <begin position="3"/>
        <end position="112"/>
    </location>
</feature>
<evidence type="ECO:0000256" key="3">
    <source>
        <dbReference type="ARBA" id="ARBA00022777"/>
    </source>
</evidence>
<protein>
    <recommendedName>
        <fullName evidence="8">Phosphatidylinositol kinase</fullName>
    </recommendedName>
</protein>
<proteinExistence type="inferred from homology"/>